<dbReference type="RefSeq" id="WP_119758345.1">
    <property type="nucleotide sequence ID" value="NZ_CP032382.1"/>
</dbReference>
<organism evidence="4 5">
    <name type="scientific">Chryseolinea soli</name>
    <dbReference type="NCBI Taxonomy" id="2321403"/>
    <lineage>
        <taxon>Bacteria</taxon>
        <taxon>Pseudomonadati</taxon>
        <taxon>Bacteroidota</taxon>
        <taxon>Cytophagia</taxon>
        <taxon>Cytophagales</taxon>
        <taxon>Fulvivirgaceae</taxon>
        <taxon>Chryseolinea</taxon>
    </lineage>
</organism>
<dbReference type="GO" id="GO:0000156">
    <property type="term" value="F:phosphorelay response regulator activity"/>
    <property type="evidence" value="ECO:0007669"/>
    <property type="project" value="InterPro"/>
</dbReference>
<evidence type="ECO:0000313" key="4">
    <source>
        <dbReference type="EMBL" id="AYB35094.1"/>
    </source>
</evidence>
<dbReference type="InterPro" id="IPR007492">
    <property type="entry name" value="LytTR_DNA-bd_dom"/>
</dbReference>
<dbReference type="Proteomes" id="UP000266183">
    <property type="component" value="Chromosome"/>
</dbReference>
<keyword evidence="5" id="KW-1185">Reference proteome</keyword>
<evidence type="ECO:0000313" key="5">
    <source>
        <dbReference type="Proteomes" id="UP000266183"/>
    </source>
</evidence>
<protein>
    <submittedName>
        <fullName evidence="4">DNA-binding response regulator</fullName>
    </submittedName>
</protein>
<dbReference type="PROSITE" id="PS50930">
    <property type="entry name" value="HTH_LYTTR"/>
    <property type="match status" value="1"/>
</dbReference>
<evidence type="ECO:0000259" key="2">
    <source>
        <dbReference type="PROSITE" id="PS50110"/>
    </source>
</evidence>
<keyword evidence="4" id="KW-0238">DNA-binding</keyword>
<dbReference type="Gene3D" id="3.40.50.2300">
    <property type="match status" value="1"/>
</dbReference>
<feature type="domain" description="HTH LytTR-type" evidence="3">
    <location>
        <begin position="134"/>
        <end position="232"/>
    </location>
</feature>
<dbReference type="PANTHER" id="PTHR37299:SF1">
    <property type="entry name" value="STAGE 0 SPORULATION PROTEIN A HOMOLOG"/>
    <property type="match status" value="1"/>
</dbReference>
<feature type="domain" description="Response regulatory" evidence="2">
    <location>
        <begin position="5"/>
        <end position="116"/>
    </location>
</feature>
<evidence type="ECO:0000259" key="3">
    <source>
        <dbReference type="PROSITE" id="PS50930"/>
    </source>
</evidence>
<dbReference type="PROSITE" id="PS50110">
    <property type="entry name" value="RESPONSE_REGULATORY"/>
    <property type="match status" value="1"/>
</dbReference>
<dbReference type="OrthoDB" id="1646880at2"/>
<proteinExistence type="predicted"/>
<dbReference type="Pfam" id="PF04397">
    <property type="entry name" value="LytTR"/>
    <property type="match status" value="1"/>
</dbReference>
<dbReference type="GO" id="GO:0003677">
    <property type="term" value="F:DNA binding"/>
    <property type="evidence" value="ECO:0007669"/>
    <property type="project" value="UniProtKB-KW"/>
</dbReference>
<dbReference type="EMBL" id="CP032382">
    <property type="protein sequence ID" value="AYB35094.1"/>
    <property type="molecule type" value="Genomic_DNA"/>
</dbReference>
<dbReference type="AlphaFoldDB" id="A0A385SVV6"/>
<feature type="modified residue" description="4-aspartylphosphate" evidence="1">
    <location>
        <position position="56"/>
    </location>
</feature>
<reference evidence="5" key="1">
    <citation type="submission" date="2018-09" db="EMBL/GenBank/DDBJ databases">
        <title>Chryseolinea sp. KIS68-18 isolated from soil.</title>
        <authorList>
            <person name="Weon H.-Y."/>
            <person name="Kwon S.-W."/>
            <person name="Lee S.A."/>
        </authorList>
    </citation>
    <scope>NUCLEOTIDE SEQUENCE [LARGE SCALE GENOMIC DNA]</scope>
    <source>
        <strain evidence="5">KIS68-18</strain>
    </source>
</reference>
<dbReference type="KEGG" id="chk:D4L85_32920"/>
<dbReference type="SMART" id="SM00850">
    <property type="entry name" value="LytTR"/>
    <property type="match status" value="1"/>
</dbReference>
<accession>A0A385SVV6</accession>
<evidence type="ECO:0000256" key="1">
    <source>
        <dbReference type="PROSITE-ProRule" id="PRU00169"/>
    </source>
</evidence>
<name>A0A385SVV6_9BACT</name>
<dbReference type="Pfam" id="PF00072">
    <property type="entry name" value="Response_reg"/>
    <property type="match status" value="1"/>
</dbReference>
<dbReference type="InterPro" id="IPR011006">
    <property type="entry name" value="CheY-like_superfamily"/>
</dbReference>
<dbReference type="InterPro" id="IPR046947">
    <property type="entry name" value="LytR-like"/>
</dbReference>
<dbReference type="SMART" id="SM00448">
    <property type="entry name" value="REC"/>
    <property type="match status" value="1"/>
</dbReference>
<dbReference type="Gene3D" id="2.40.50.1020">
    <property type="entry name" value="LytTr DNA-binding domain"/>
    <property type="match status" value="1"/>
</dbReference>
<keyword evidence="1" id="KW-0597">Phosphoprotein</keyword>
<dbReference type="SUPFAM" id="SSF52172">
    <property type="entry name" value="CheY-like"/>
    <property type="match status" value="1"/>
</dbReference>
<gene>
    <name evidence="4" type="ORF">D4L85_32920</name>
</gene>
<dbReference type="PANTHER" id="PTHR37299">
    <property type="entry name" value="TRANSCRIPTIONAL REGULATOR-RELATED"/>
    <property type="match status" value="1"/>
</dbReference>
<dbReference type="InterPro" id="IPR001789">
    <property type="entry name" value="Sig_transdc_resp-reg_receiver"/>
</dbReference>
<sequence>MKKLSCIIVDDEPVARKILEEFTEQVPFLDLLGKFESAMKAEEFLKSRQPDVIFLDIEMPKVSGLQMLKRVHIESMVILTTAFPQYALDGYELDIIDYLLKPFALHRFLKAVQKAKDFYEMKTQSGSAPPPSYIFIKSDKRIEKVELSEILYAEVLGNYLTIYTDRKKIIAYLTMKSLESQLPASDFIKIHQSFLVNRSKIESVEGNDLMVGTKSLPISRNYRDGVANLINQRLLKR</sequence>